<dbReference type="Proteomes" id="UP000319576">
    <property type="component" value="Chromosome"/>
</dbReference>
<dbReference type="Gene3D" id="1.20.1440.60">
    <property type="entry name" value="23S rRNA-intervening sequence"/>
    <property type="match status" value="1"/>
</dbReference>
<organism evidence="1 2">
    <name type="scientific">Urbifossiella limnaea</name>
    <dbReference type="NCBI Taxonomy" id="2528023"/>
    <lineage>
        <taxon>Bacteria</taxon>
        <taxon>Pseudomonadati</taxon>
        <taxon>Planctomycetota</taxon>
        <taxon>Planctomycetia</taxon>
        <taxon>Gemmatales</taxon>
        <taxon>Gemmataceae</taxon>
        <taxon>Urbifossiella</taxon>
    </lineage>
</organism>
<evidence type="ECO:0000313" key="2">
    <source>
        <dbReference type="Proteomes" id="UP000319576"/>
    </source>
</evidence>
<name>A0A517XM98_9BACT</name>
<dbReference type="PANTHER" id="PTHR38471">
    <property type="entry name" value="FOUR HELIX BUNDLE PROTEIN"/>
    <property type="match status" value="1"/>
</dbReference>
<dbReference type="NCBIfam" id="TIGR02436">
    <property type="entry name" value="four helix bundle protein"/>
    <property type="match status" value="1"/>
</dbReference>
<dbReference type="Pfam" id="PF05635">
    <property type="entry name" value="23S_rRNA_IVP"/>
    <property type="match status" value="1"/>
</dbReference>
<gene>
    <name evidence="1" type="ORF">ETAA1_05260</name>
</gene>
<dbReference type="PANTHER" id="PTHR38471:SF2">
    <property type="entry name" value="FOUR HELIX BUNDLE PROTEIN"/>
    <property type="match status" value="1"/>
</dbReference>
<dbReference type="AlphaFoldDB" id="A0A517XM98"/>
<dbReference type="PIRSF" id="PIRSF035652">
    <property type="entry name" value="CHP02436"/>
    <property type="match status" value="1"/>
</dbReference>
<evidence type="ECO:0008006" key="3">
    <source>
        <dbReference type="Google" id="ProtNLM"/>
    </source>
</evidence>
<proteinExistence type="predicted"/>
<dbReference type="KEGG" id="uli:ETAA1_05260"/>
<dbReference type="SUPFAM" id="SSF158446">
    <property type="entry name" value="IVS-encoded protein-like"/>
    <property type="match status" value="1"/>
</dbReference>
<keyword evidence="2" id="KW-1185">Reference proteome</keyword>
<reference evidence="1 2" key="1">
    <citation type="submission" date="2019-02" db="EMBL/GenBank/DDBJ databases">
        <title>Deep-cultivation of Planctomycetes and their phenomic and genomic characterization uncovers novel biology.</title>
        <authorList>
            <person name="Wiegand S."/>
            <person name="Jogler M."/>
            <person name="Boedeker C."/>
            <person name="Pinto D."/>
            <person name="Vollmers J."/>
            <person name="Rivas-Marin E."/>
            <person name="Kohn T."/>
            <person name="Peeters S.H."/>
            <person name="Heuer A."/>
            <person name="Rast P."/>
            <person name="Oberbeckmann S."/>
            <person name="Bunk B."/>
            <person name="Jeske O."/>
            <person name="Meyerdierks A."/>
            <person name="Storesund J.E."/>
            <person name="Kallscheuer N."/>
            <person name="Luecker S."/>
            <person name="Lage O.M."/>
            <person name="Pohl T."/>
            <person name="Merkel B.J."/>
            <person name="Hornburger P."/>
            <person name="Mueller R.-W."/>
            <person name="Bruemmer F."/>
            <person name="Labrenz M."/>
            <person name="Spormann A.M."/>
            <person name="Op den Camp H."/>
            <person name="Overmann J."/>
            <person name="Amann R."/>
            <person name="Jetten M.S.M."/>
            <person name="Mascher T."/>
            <person name="Medema M.H."/>
            <person name="Devos D.P."/>
            <person name="Kaster A.-K."/>
            <person name="Ovreas L."/>
            <person name="Rohde M."/>
            <person name="Galperin M.Y."/>
            <person name="Jogler C."/>
        </authorList>
    </citation>
    <scope>NUCLEOTIDE SEQUENCE [LARGE SCALE GENOMIC DNA]</scope>
    <source>
        <strain evidence="1 2">ETA_A1</strain>
    </source>
</reference>
<dbReference type="RefSeq" id="WP_145234048.1">
    <property type="nucleotide sequence ID" value="NZ_CP036273.1"/>
</dbReference>
<dbReference type="OrthoDB" id="285993at2"/>
<dbReference type="InterPro" id="IPR012657">
    <property type="entry name" value="23S_rRNA-intervening_sequence"/>
</dbReference>
<accession>A0A517XM98</accession>
<dbReference type="EMBL" id="CP036273">
    <property type="protein sequence ID" value="QDU18633.1"/>
    <property type="molecule type" value="Genomic_DNA"/>
</dbReference>
<evidence type="ECO:0000313" key="1">
    <source>
        <dbReference type="EMBL" id="QDU18633.1"/>
    </source>
</evidence>
<protein>
    <recommendedName>
        <fullName evidence="3">Four helix bundle protein</fullName>
    </recommendedName>
</protein>
<dbReference type="InterPro" id="IPR036583">
    <property type="entry name" value="23S_rRNA_IVS_sf"/>
</dbReference>
<sequence>MDRAELQNRTKQFALRVMRLTAALPGTVQGRAVANQLMRSGTSVGANYRAACRARSRKEFVAKMGVVIEEADESAFWLELVIDGNLHKSELVQPLLAEANELLRIMSASRATAVRRSRDAKPGA</sequence>